<keyword evidence="3" id="KW-0408">Iron</keyword>
<dbReference type="InterPro" id="IPR001128">
    <property type="entry name" value="Cyt_P450"/>
</dbReference>
<evidence type="ECO:0000313" key="5">
    <source>
        <dbReference type="Proteomes" id="UP000721954"/>
    </source>
</evidence>
<evidence type="ECO:0000313" key="4">
    <source>
        <dbReference type="EMBL" id="MBO8198538.1"/>
    </source>
</evidence>
<dbReference type="InterPro" id="IPR036396">
    <property type="entry name" value="Cyt_P450_sf"/>
</dbReference>
<keyword evidence="3" id="KW-0560">Oxidoreductase</keyword>
<dbReference type="Proteomes" id="UP000721954">
    <property type="component" value="Unassembled WGS sequence"/>
</dbReference>
<dbReference type="Pfam" id="PF00067">
    <property type="entry name" value="p450"/>
    <property type="match status" value="1"/>
</dbReference>
<gene>
    <name evidence="4" type="ORF">JW613_09495</name>
</gene>
<dbReference type="EMBL" id="JAFFZM010000004">
    <property type="protein sequence ID" value="MBO8198538.1"/>
    <property type="molecule type" value="Genomic_DNA"/>
</dbReference>
<keyword evidence="3" id="KW-0349">Heme</keyword>
<dbReference type="PRINTS" id="PR00463">
    <property type="entry name" value="EP450I"/>
</dbReference>
<evidence type="ECO:0000256" key="1">
    <source>
        <dbReference type="ARBA" id="ARBA00001971"/>
    </source>
</evidence>
<dbReference type="PROSITE" id="PS00086">
    <property type="entry name" value="CYTOCHROME_P450"/>
    <property type="match status" value="1"/>
</dbReference>
<sequence length="440" mass="48543">MMRDPLRFAGSLSDRGDLVEVRLGPVRACVPCHPDLLWRVLTDDRTFDKGGPFFDRVRSTIGNGVGSCPYHEHRRQRRLIQPSFHPERLKRYATVMEQEAAALTDEWEHGQTVDVYRALYGAALRTVLRSLFATRLDAEAAAGFRESVETVLDQLTARMFLPRTLQRLPLPANRRFDRAVAELRRGIESLVAEYRRGGTDRGDLLSALITARDETAHDQAAPGGDSLDDTEIHDQVLTMLAAGSDSVAAAVSWALYLLDRTPEALARLQREVDAVLGGGPARGGSVPELPYTGQVIMEALRLYPPGWLFTRVTTERTELGGHQLPPGTTVAFCAPAVHRRTGLYDHPDAFDPDRWLPERARTLPKGAFAAFGGGARKCAGDTFGLTESTLLLAAVVGRWRLRRAPGSDVRPVALSTALRPRRLLMETSTRHARTAQDGQS</sequence>
<keyword evidence="5" id="KW-1185">Reference proteome</keyword>
<protein>
    <submittedName>
        <fullName evidence="4">Cytochrome P450</fullName>
    </submittedName>
</protein>
<dbReference type="CDD" id="cd11049">
    <property type="entry name" value="CYP170A1-like"/>
    <property type="match status" value="1"/>
</dbReference>
<keyword evidence="3" id="KW-0503">Monooxygenase</keyword>
<evidence type="ECO:0000256" key="2">
    <source>
        <dbReference type="ARBA" id="ARBA00010617"/>
    </source>
</evidence>
<dbReference type="SUPFAM" id="SSF48264">
    <property type="entry name" value="Cytochrome P450"/>
    <property type="match status" value="1"/>
</dbReference>
<organism evidence="4 5">
    <name type="scientific">Streptomyces smyrnaeus</name>
    <dbReference type="NCBI Taxonomy" id="1387713"/>
    <lineage>
        <taxon>Bacteria</taxon>
        <taxon>Bacillati</taxon>
        <taxon>Actinomycetota</taxon>
        <taxon>Actinomycetes</taxon>
        <taxon>Kitasatosporales</taxon>
        <taxon>Streptomycetaceae</taxon>
        <taxon>Streptomyces</taxon>
    </lineage>
</organism>
<dbReference type="InterPro" id="IPR002401">
    <property type="entry name" value="Cyt_P450_E_grp-I"/>
</dbReference>
<reference evidence="4 5" key="1">
    <citation type="submission" date="2021-02" db="EMBL/GenBank/DDBJ databases">
        <title>Streptomyces spirodelae sp. nov., isolated from duckweed.</title>
        <authorList>
            <person name="Saimee Y."/>
            <person name="Duangmal K."/>
        </authorList>
    </citation>
    <scope>NUCLEOTIDE SEQUENCE [LARGE SCALE GENOMIC DNA]</scope>
    <source>
        <strain evidence="4 5">DSM 42105</strain>
    </source>
</reference>
<dbReference type="PANTHER" id="PTHR24305:SF166">
    <property type="entry name" value="CYTOCHROME P450 12A4, MITOCHONDRIAL-RELATED"/>
    <property type="match status" value="1"/>
</dbReference>
<comment type="cofactor">
    <cofactor evidence="1">
        <name>heme</name>
        <dbReference type="ChEBI" id="CHEBI:30413"/>
    </cofactor>
</comment>
<dbReference type="InterPro" id="IPR017972">
    <property type="entry name" value="Cyt_P450_CS"/>
</dbReference>
<keyword evidence="3" id="KW-0479">Metal-binding</keyword>
<dbReference type="PANTHER" id="PTHR24305">
    <property type="entry name" value="CYTOCHROME P450"/>
    <property type="match status" value="1"/>
</dbReference>
<dbReference type="Gene3D" id="1.10.630.10">
    <property type="entry name" value="Cytochrome P450"/>
    <property type="match status" value="1"/>
</dbReference>
<proteinExistence type="inferred from homology"/>
<dbReference type="InterPro" id="IPR050121">
    <property type="entry name" value="Cytochrome_P450_monoxygenase"/>
</dbReference>
<name>A0ABS3XT15_9ACTN</name>
<evidence type="ECO:0000256" key="3">
    <source>
        <dbReference type="RuleBase" id="RU000461"/>
    </source>
</evidence>
<dbReference type="PRINTS" id="PR00385">
    <property type="entry name" value="P450"/>
</dbReference>
<accession>A0ABS3XT15</accession>
<comment type="similarity">
    <text evidence="2 3">Belongs to the cytochrome P450 family.</text>
</comment>
<comment type="caution">
    <text evidence="4">The sequence shown here is derived from an EMBL/GenBank/DDBJ whole genome shotgun (WGS) entry which is preliminary data.</text>
</comment>